<reference evidence="3 4" key="1">
    <citation type="submission" date="2014-02" db="EMBL/GenBank/DDBJ databases">
        <title>The genome sequence of Colletotrichum simmondsii CBS122122.</title>
        <authorList>
            <person name="Baroncelli R."/>
            <person name="Thon M.R."/>
        </authorList>
    </citation>
    <scope>NUCLEOTIDE SEQUENCE [LARGE SCALE GENOMIC DNA]</scope>
    <source>
        <strain evidence="3 4">CBS122122</strain>
    </source>
</reference>
<proteinExistence type="predicted"/>
<evidence type="ECO:0000256" key="1">
    <source>
        <dbReference type="SAM" id="MobiDB-lite"/>
    </source>
</evidence>
<keyword evidence="2" id="KW-0472">Membrane</keyword>
<feature type="compositionally biased region" description="Polar residues" evidence="1">
    <location>
        <begin position="258"/>
        <end position="277"/>
    </location>
</feature>
<dbReference type="Proteomes" id="UP000070328">
    <property type="component" value="Unassembled WGS sequence"/>
</dbReference>
<dbReference type="EMBL" id="JFBX01000764">
    <property type="protein sequence ID" value="KXH28668.1"/>
    <property type="molecule type" value="Genomic_DNA"/>
</dbReference>
<evidence type="ECO:0000256" key="2">
    <source>
        <dbReference type="SAM" id="Phobius"/>
    </source>
</evidence>
<dbReference type="PANTHER" id="PTHR40623">
    <property type="entry name" value="INTEGRAL MEMBRANE PROTEIN"/>
    <property type="match status" value="1"/>
</dbReference>
<keyword evidence="2" id="KW-0812">Transmembrane</keyword>
<feature type="region of interest" description="Disordered" evidence="1">
    <location>
        <begin position="241"/>
        <end position="280"/>
    </location>
</feature>
<dbReference type="PANTHER" id="PTHR40623:SF2">
    <property type="entry name" value="INTEGRAL MEMBRANE PROTEIN"/>
    <property type="match status" value="1"/>
</dbReference>
<feature type="region of interest" description="Disordered" evidence="1">
    <location>
        <begin position="90"/>
        <end position="215"/>
    </location>
</feature>
<feature type="transmembrane region" description="Helical" evidence="2">
    <location>
        <begin position="12"/>
        <end position="36"/>
    </location>
</feature>
<keyword evidence="4" id="KW-1185">Reference proteome</keyword>
<name>A0A135RYM2_9PEZI</name>
<dbReference type="OrthoDB" id="5426165at2759"/>
<feature type="compositionally biased region" description="Polar residues" evidence="1">
    <location>
        <begin position="92"/>
        <end position="103"/>
    </location>
</feature>
<feature type="compositionally biased region" description="Polar residues" evidence="1">
    <location>
        <begin position="119"/>
        <end position="135"/>
    </location>
</feature>
<gene>
    <name evidence="3" type="ORF">CSIM01_08289</name>
</gene>
<keyword evidence="2" id="KW-1133">Transmembrane helix</keyword>
<accession>A0A135RYM2</accession>
<evidence type="ECO:0000313" key="3">
    <source>
        <dbReference type="EMBL" id="KXH28668.1"/>
    </source>
</evidence>
<dbReference type="AlphaFoldDB" id="A0A135RYM2"/>
<dbReference type="PROSITE" id="PS51257">
    <property type="entry name" value="PROKAR_LIPOPROTEIN"/>
    <property type="match status" value="1"/>
</dbReference>
<protein>
    <submittedName>
        <fullName evidence="3">Uncharacterized protein</fullName>
    </submittedName>
</protein>
<organism evidence="3 4">
    <name type="scientific">Colletotrichum simmondsii</name>
    <dbReference type="NCBI Taxonomy" id="703756"/>
    <lineage>
        <taxon>Eukaryota</taxon>
        <taxon>Fungi</taxon>
        <taxon>Dikarya</taxon>
        <taxon>Ascomycota</taxon>
        <taxon>Pezizomycotina</taxon>
        <taxon>Sordariomycetes</taxon>
        <taxon>Hypocreomycetidae</taxon>
        <taxon>Glomerellales</taxon>
        <taxon>Glomerellaceae</taxon>
        <taxon>Colletotrichum</taxon>
        <taxon>Colletotrichum acutatum species complex</taxon>
    </lineage>
</organism>
<comment type="caution">
    <text evidence="3">The sequence shown here is derived from an EMBL/GenBank/DDBJ whole genome shotgun (WGS) entry which is preliminary data.</text>
</comment>
<sequence>MGKRVFVDWELWQQMTFVLACAIGVVFIIGFVKLWWSNRYMAKLEIIDAEKRAHASEMESTGLPAPRKQDEIPFGVRAIQSGIEVDGIWISRPNTPATDSPPNSAKGKGKYVSMGPISPASTNSSDPFGSPPSSRGGNGVTMAPQTYRPKSFSQNATASRADALSQLEGNPNPPTAPSYGTYQPRGNVAHSESSDEAGSPVSPIDRGNAGISSENYNGIDVRVPIRASPVVNRQLTKVRNVTGGPAQQPTTGGGVRSFSGSLQLPKNGKGTYSNVPQGSPGGDFTDPFATPYTSIENDDGDIDMVQCHDFKSAARLATLRCGLRRGSAYVGTGAGYGDANGPRSFDLPSSNPHRGNPPPHIIDMTCVVNGEGETIRISGQRNNRNKSHSSMV</sequence>
<evidence type="ECO:0000313" key="4">
    <source>
        <dbReference type="Proteomes" id="UP000070328"/>
    </source>
</evidence>